<keyword evidence="2" id="KW-1185">Reference proteome</keyword>
<dbReference type="AlphaFoldDB" id="A0A3B5L3M9"/>
<protein>
    <submittedName>
        <fullName evidence="1">Uncharacterized protein</fullName>
    </submittedName>
</protein>
<dbReference type="Gene3D" id="3.40.50.150">
    <property type="entry name" value="Vaccinia Virus protein VP39"/>
    <property type="match status" value="1"/>
</dbReference>
<name>A0A3B5L3M9_9TELE</name>
<sequence>MALVFAPGRGETLTLFCRLAQQAGLCVCQHQQYDAQVWDVHLKVRDQRKLTESNPAIIENHFPQSLFKMGETGERIIAARPAGLR</sequence>
<proteinExistence type="predicted"/>
<accession>A0A3B5L3M9</accession>
<dbReference type="Ensembl" id="ENSXCOT00000005040.1">
    <property type="protein sequence ID" value="ENSXCOP00000004980.1"/>
    <property type="gene ID" value="ENSXCOG00000003905.1"/>
</dbReference>
<reference evidence="1" key="1">
    <citation type="submission" date="2025-08" db="UniProtKB">
        <authorList>
            <consortium name="Ensembl"/>
        </authorList>
    </citation>
    <scope>IDENTIFICATION</scope>
</reference>
<dbReference type="Proteomes" id="UP000261380">
    <property type="component" value="Unplaced"/>
</dbReference>
<evidence type="ECO:0000313" key="1">
    <source>
        <dbReference type="Ensembl" id="ENSXCOP00000004980.1"/>
    </source>
</evidence>
<dbReference type="STRING" id="32473.ENSXCOP00000004980"/>
<dbReference type="InterPro" id="IPR029063">
    <property type="entry name" value="SAM-dependent_MTases_sf"/>
</dbReference>
<evidence type="ECO:0000313" key="2">
    <source>
        <dbReference type="Proteomes" id="UP000261380"/>
    </source>
</evidence>
<organism evidence="1 2">
    <name type="scientific">Xiphophorus couchianus</name>
    <name type="common">Monterrey platyfish</name>
    <dbReference type="NCBI Taxonomy" id="32473"/>
    <lineage>
        <taxon>Eukaryota</taxon>
        <taxon>Metazoa</taxon>
        <taxon>Chordata</taxon>
        <taxon>Craniata</taxon>
        <taxon>Vertebrata</taxon>
        <taxon>Euteleostomi</taxon>
        <taxon>Actinopterygii</taxon>
        <taxon>Neopterygii</taxon>
        <taxon>Teleostei</taxon>
        <taxon>Neoteleostei</taxon>
        <taxon>Acanthomorphata</taxon>
        <taxon>Ovalentaria</taxon>
        <taxon>Atherinomorphae</taxon>
        <taxon>Cyprinodontiformes</taxon>
        <taxon>Poeciliidae</taxon>
        <taxon>Poeciliinae</taxon>
        <taxon>Xiphophorus</taxon>
    </lineage>
</organism>
<reference evidence="1" key="2">
    <citation type="submission" date="2025-09" db="UniProtKB">
        <authorList>
            <consortium name="Ensembl"/>
        </authorList>
    </citation>
    <scope>IDENTIFICATION</scope>
</reference>